<feature type="compositionally biased region" description="Basic and acidic residues" evidence="12">
    <location>
        <begin position="402"/>
        <end position="420"/>
    </location>
</feature>
<dbReference type="GO" id="GO:0005634">
    <property type="term" value="C:nucleus"/>
    <property type="evidence" value="ECO:0007669"/>
    <property type="project" value="TreeGrafter"/>
</dbReference>
<feature type="compositionally biased region" description="Acidic residues" evidence="12">
    <location>
        <begin position="442"/>
        <end position="456"/>
    </location>
</feature>
<comment type="similarity">
    <text evidence="2">Belongs to the FPG family.</text>
</comment>
<organism evidence="14">
    <name type="scientific">Anthurium amnicola</name>
    <dbReference type="NCBI Taxonomy" id="1678845"/>
    <lineage>
        <taxon>Eukaryota</taxon>
        <taxon>Viridiplantae</taxon>
        <taxon>Streptophyta</taxon>
        <taxon>Embryophyta</taxon>
        <taxon>Tracheophyta</taxon>
        <taxon>Spermatophyta</taxon>
        <taxon>Magnoliopsida</taxon>
        <taxon>Liliopsida</taxon>
        <taxon>Araceae</taxon>
        <taxon>Pothoideae</taxon>
        <taxon>Potheae</taxon>
        <taxon>Anthurium</taxon>
    </lineage>
</organism>
<dbReference type="PROSITE" id="PS51068">
    <property type="entry name" value="FPG_CAT"/>
    <property type="match status" value="1"/>
</dbReference>
<dbReference type="GO" id="GO:0008534">
    <property type="term" value="F:oxidized purine nucleobase lesion DNA N-glycosylase activity"/>
    <property type="evidence" value="ECO:0007669"/>
    <property type="project" value="UniProtKB-EC"/>
</dbReference>
<dbReference type="CDD" id="cd08972">
    <property type="entry name" value="PF_Nei_N"/>
    <property type="match status" value="1"/>
</dbReference>
<evidence type="ECO:0000256" key="5">
    <source>
        <dbReference type="ARBA" id="ARBA00022801"/>
    </source>
</evidence>
<feature type="domain" description="Formamidopyrimidine-DNA glycosylase catalytic" evidence="13">
    <location>
        <begin position="39"/>
        <end position="166"/>
    </location>
</feature>
<dbReference type="FunFam" id="3.20.190.10:FF:000004">
    <property type="entry name" value="Putative Formamidopyrimidine-DNA glycosylase"/>
    <property type="match status" value="1"/>
</dbReference>
<evidence type="ECO:0000256" key="6">
    <source>
        <dbReference type="ARBA" id="ARBA00023125"/>
    </source>
</evidence>
<dbReference type="InterPro" id="IPR015886">
    <property type="entry name" value="H2TH_FPG"/>
</dbReference>
<evidence type="ECO:0000256" key="8">
    <source>
        <dbReference type="ARBA" id="ARBA00023239"/>
    </source>
</evidence>
<keyword evidence="10" id="KW-0326">Glycosidase</keyword>
<keyword evidence="7" id="KW-0234">DNA repair</keyword>
<name>A0A1D1XHM6_9ARAE</name>
<protein>
    <submittedName>
        <fullName evidence="14">Formamidopyrimidine-DNA glycosylase</fullName>
    </submittedName>
</protein>
<comment type="subunit">
    <text evidence="3">Monomer.</text>
</comment>
<dbReference type="SMART" id="SM00898">
    <property type="entry name" value="Fapy_DNA_glyco"/>
    <property type="match status" value="1"/>
</dbReference>
<evidence type="ECO:0000256" key="4">
    <source>
        <dbReference type="ARBA" id="ARBA00022763"/>
    </source>
</evidence>
<feature type="compositionally biased region" description="Basic and acidic residues" evidence="12">
    <location>
        <begin position="457"/>
        <end position="467"/>
    </location>
</feature>
<evidence type="ECO:0000256" key="3">
    <source>
        <dbReference type="ARBA" id="ARBA00011245"/>
    </source>
</evidence>
<dbReference type="FunFam" id="1.10.8.50:FF:000009">
    <property type="entry name" value="Formamidopyrimidine-DNA glycosylase"/>
    <property type="match status" value="1"/>
</dbReference>
<evidence type="ECO:0000256" key="2">
    <source>
        <dbReference type="ARBA" id="ARBA00009409"/>
    </source>
</evidence>
<dbReference type="InterPro" id="IPR049332">
    <property type="entry name" value="Fpg-like_C"/>
</dbReference>
<dbReference type="SMART" id="SM01232">
    <property type="entry name" value="H2TH"/>
    <property type="match status" value="1"/>
</dbReference>
<reference evidence="14" key="1">
    <citation type="submission" date="2015-07" db="EMBL/GenBank/DDBJ databases">
        <title>Transcriptome Assembly of Anthurium amnicola.</title>
        <authorList>
            <person name="Suzuki J."/>
        </authorList>
    </citation>
    <scope>NUCLEOTIDE SEQUENCE</scope>
</reference>
<feature type="compositionally biased region" description="Polar residues" evidence="12">
    <location>
        <begin position="315"/>
        <end position="326"/>
    </location>
</feature>
<keyword evidence="4" id="KW-0227">DNA damage</keyword>
<feature type="region of interest" description="Disordered" evidence="12">
    <location>
        <begin position="315"/>
        <end position="537"/>
    </location>
</feature>
<dbReference type="PANTHER" id="PTHR22993">
    <property type="entry name" value="FORMAMIDOPYRIMIDINE-DNA GLYCOSYLASE"/>
    <property type="match status" value="1"/>
</dbReference>
<evidence type="ECO:0000256" key="1">
    <source>
        <dbReference type="ARBA" id="ARBA00001668"/>
    </source>
</evidence>
<dbReference type="Pfam" id="PF06831">
    <property type="entry name" value="H2TH"/>
    <property type="match status" value="1"/>
</dbReference>
<dbReference type="Gene3D" id="1.10.8.50">
    <property type="match status" value="1"/>
</dbReference>
<dbReference type="InterPro" id="IPR020629">
    <property type="entry name" value="FPG_Glyclase"/>
</dbReference>
<dbReference type="InterPro" id="IPR035937">
    <property type="entry name" value="FPG_N"/>
</dbReference>
<dbReference type="GO" id="GO:0008270">
    <property type="term" value="F:zinc ion binding"/>
    <property type="evidence" value="ECO:0007669"/>
    <property type="project" value="InterPro"/>
</dbReference>
<dbReference type="GO" id="GO:0003684">
    <property type="term" value="F:damaged DNA binding"/>
    <property type="evidence" value="ECO:0007669"/>
    <property type="project" value="InterPro"/>
</dbReference>
<gene>
    <name evidence="14" type="primary">mutM_2</name>
    <name evidence="14" type="ORF">g.75832</name>
</gene>
<dbReference type="Pfam" id="PF01149">
    <property type="entry name" value="Fapy_DNA_glyco"/>
    <property type="match status" value="1"/>
</dbReference>
<evidence type="ECO:0000256" key="11">
    <source>
        <dbReference type="ARBA" id="ARBA00044632"/>
    </source>
</evidence>
<dbReference type="EMBL" id="GDJX01026060">
    <property type="protein sequence ID" value="JAT41876.1"/>
    <property type="molecule type" value="Transcribed_RNA"/>
</dbReference>
<dbReference type="InterPro" id="IPR010979">
    <property type="entry name" value="Ribosomal_uS13-like_H2TH"/>
</dbReference>
<evidence type="ECO:0000256" key="7">
    <source>
        <dbReference type="ARBA" id="ARBA00023204"/>
    </source>
</evidence>
<keyword evidence="8" id="KW-0456">Lyase</keyword>
<keyword evidence="5" id="KW-0378">Hydrolase</keyword>
<dbReference type="InterPro" id="IPR012319">
    <property type="entry name" value="FPG_cat"/>
</dbReference>
<feature type="non-terminal residue" evidence="14">
    <location>
        <position position="1"/>
    </location>
</feature>
<evidence type="ECO:0000313" key="14">
    <source>
        <dbReference type="EMBL" id="JAT41876.1"/>
    </source>
</evidence>
<dbReference type="PANTHER" id="PTHR22993:SF9">
    <property type="entry name" value="FORMAMIDOPYRIMIDINE-DNA GLYCOSYLASE"/>
    <property type="match status" value="1"/>
</dbReference>
<evidence type="ECO:0000259" key="13">
    <source>
        <dbReference type="PROSITE" id="PS51068"/>
    </source>
</evidence>
<feature type="compositionally biased region" description="Polar residues" evidence="12">
    <location>
        <begin position="526"/>
        <end position="537"/>
    </location>
</feature>
<dbReference type="SUPFAM" id="SSF81624">
    <property type="entry name" value="N-terminal domain of MutM-like DNA repair proteins"/>
    <property type="match status" value="1"/>
</dbReference>
<evidence type="ECO:0000256" key="9">
    <source>
        <dbReference type="ARBA" id="ARBA00023268"/>
    </source>
</evidence>
<dbReference type="Gene3D" id="3.20.190.10">
    <property type="entry name" value="MutM-like, N-terminal"/>
    <property type="match status" value="1"/>
</dbReference>
<keyword evidence="6" id="KW-0238">DNA-binding</keyword>
<dbReference type="GO" id="GO:0006284">
    <property type="term" value="P:base-excision repair"/>
    <property type="evidence" value="ECO:0007669"/>
    <property type="project" value="InterPro"/>
</dbReference>
<feature type="compositionally biased region" description="Basic and acidic residues" evidence="12">
    <location>
        <begin position="498"/>
        <end position="520"/>
    </location>
</feature>
<dbReference type="GO" id="GO:0140078">
    <property type="term" value="F:class I DNA-(apurinic or apyrimidinic site) endonuclease activity"/>
    <property type="evidence" value="ECO:0007669"/>
    <property type="project" value="UniProtKB-EC"/>
</dbReference>
<dbReference type="NCBIfam" id="TIGR00577">
    <property type="entry name" value="fpg"/>
    <property type="match status" value="1"/>
</dbReference>
<evidence type="ECO:0000256" key="10">
    <source>
        <dbReference type="ARBA" id="ARBA00023295"/>
    </source>
</evidence>
<keyword evidence="9" id="KW-0511">Multifunctional enzyme</keyword>
<dbReference type="AlphaFoldDB" id="A0A1D1XHM6"/>
<comment type="catalytic activity">
    <reaction evidence="1">
        <text>Hydrolysis of DNA containing ring-opened 7-methylguanine residues, releasing 2,6-diamino-4-hydroxy-5-(N-methyl)formamidopyrimidine.</text>
        <dbReference type="EC" id="3.2.2.23"/>
    </reaction>
</comment>
<dbReference type="Pfam" id="PF21218">
    <property type="entry name" value="Fpg-like_C"/>
    <property type="match status" value="1"/>
</dbReference>
<evidence type="ECO:0000256" key="12">
    <source>
        <dbReference type="SAM" id="MobiDB-lite"/>
    </source>
</evidence>
<accession>A0A1D1XHM6</accession>
<proteinExistence type="inferred from homology"/>
<dbReference type="SUPFAM" id="SSF46946">
    <property type="entry name" value="S13-like H2TH domain"/>
    <property type="match status" value="1"/>
</dbReference>
<sequence length="537" mass="59585">ECFKTLPPMHKYALVIQTSTCSRTLFLSNPERKGEREMPELPEVEAARRAVEDHCVGKRIRRAVVADDPKVVEGSSPSEFEAALIGKTILGALRKGKNLWLRLDSPPFPSFQFGMTGAIHIKGVEVTKYKRSAVKSEDEWPSKYSKVFLELHDGLELSFTDKRRFARVRLLQDPESMPPISELGPDALLEPMELDEFVESLSNKKTPIKALLLDQSYIAGIGNWVADEVLYHARIHPLQIAASLSREKCEVLLKCIKEVLEKALEVGADSSQFPSNWIFHSREKKPGKAFVAGKKIEFITAGGRTTAHVPEFQQLEGNNSLKASGSKSRRPRSVKLSGDEVELDTKEDNDREEADGEDKGNHLKFKSKKGQSAAGGRKSAAKGHRAGPADKERFDTEEDEERERSGHEKRDNTRKSKSKEGQNATGATKKPPAKRSGRVSPDDNEVLGTEGDEEMEGSDHGKGDNTRKPKTKKALSATGATKKPTAKKGSRSSPADEGGQRKKAEEVAKEQMKIKDEASKKRTKADQTITQQLKKRR</sequence>
<comment type="catalytic activity">
    <reaction evidence="11">
        <text>2'-deoxyribonucleotide-(2'-deoxyribose 5'-phosphate)-2'-deoxyribonucleotide-DNA = a 3'-end 2'-deoxyribonucleotide-(2,3-dehydro-2,3-deoxyribose 5'-phosphate)-DNA + a 5'-end 5'-phospho-2'-deoxyribonucleoside-DNA + H(+)</text>
        <dbReference type="Rhea" id="RHEA:66592"/>
        <dbReference type="Rhea" id="RHEA-COMP:13180"/>
        <dbReference type="Rhea" id="RHEA-COMP:16897"/>
        <dbReference type="Rhea" id="RHEA-COMP:17067"/>
        <dbReference type="ChEBI" id="CHEBI:15378"/>
        <dbReference type="ChEBI" id="CHEBI:136412"/>
        <dbReference type="ChEBI" id="CHEBI:157695"/>
        <dbReference type="ChEBI" id="CHEBI:167181"/>
        <dbReference type="EC" id="4.2.99.18"/>
    </reaction>
</comment>